<sequence length="233" mass="24387">MIGFTKLFISAAAAASAVAAAPIVKRDAPVSAYKVVVDGLSSAVQAGPGSNYLGFRTLSWYDIAACQGYCNTESSGSCQSINIFRETYTEGSSGVTYKCSLWGEHKSASDATNYGQQDQGNGGLTQISWSQIQNRGSTYSNTPLKGAILASDAGHYLGKKDIGPAYDPAACAQACDSTDGCKYANLWQGWSQAGGNDRPTCALFGDGANVSGTDTNYGQGDLYVTNSRLLTKQ</sequence>
<gene>
    <name evidence="1" type="ORF">IE53DRAFT_376478</name>
</gene>
<evidence type="ECO:0000313" key="2">
    <source>
        <dbReference type="Proteomes" id="UP000245626"/>
    </source>
</evidence>
<proteinExistence type="predicted"/>
<evidence type="ECO:0000313" key="1">
    <source>
        <dbReference type="EMBL" id="PWN54499.1"/>
    </source>
</evidence>
<accession>A0ACD0P8W1</accession>
<dbReference type="Proteomes" id="UP000245626">
    <property type="component" value="Unassembled WGS sequence"/>
</dbReference>
<dbReference type="EMBL" id="KZ819683">
    <property type="protein sequence ID" value="PWN54499.1"/>
    <property type="molecule type" value="Genomic_DNA"/>
</dbReference>
<reference evidence="1 2" key="1">
    <citation type="journal article" date="2018" name="Mol. Biol. Evol.">
        <title>Broad Genomic Sampling Reveals a Smut Pathogenic Ancestry of the Fungal Clade Ustilaginomycotina.</title>
        <authorList>
            <person name="Kijpornyongpan T."/>
            <person name="Mondo S.J."/>
            <person name="Barry K."/>
            <person name="Sandor L."/>
            <person name="Lee J."/>
            <person name="Lipzen A."/>
            <person name="Pangilinan J."/>
            <person name="LaButti K."/>
            <person name="Hainaut M."/>
            <person name="Henrissat B."/>
            <person name="Grigoriev I.V."/>
            <person name="Spatafora J.W."/>
            <person name="Aime M.C."/>
        </authorList>
    </citation>
    <scope>NUCLEOTIDE SEQUENCE [LARGE SCALE GENOMIC DNA]</scope>
    <source>
        <strain evidence="1 2">SA 807</strain>
    </source>
</reference>
<protein>
    <submittedName>
        <fullName evidence="1">Uncharacterized protein</fullName>
    </submittedName>
</protein>
<name>A0ACD0P8W1_9BASI</name>
<organism evidence="1 2">
    <name type="scientific">Violaceomyces palustris</name>
    <dbReference type="NCBI Taxonomy" id="1673888"/>
    <lineage>
        <taxon>Eukaryota</taxon>
        <taxon>Fungi</taxon>
        <taxon>Dikarya</taxon>
        <taxon>Basidiomycota</taxon>
        <taxon>Ustilaginomycotina</taxon>
        <taxon>Ustilaginomycetes</taxon>
        <taxon>Violaceomycetales</taxon>
        <taxon>Violaceomycetaceae</taxon>
        <taxon>Violaceomyces</taxon>
    </lineage>
</organism>
<keyword evidence="2" id="KW-1185">Reference proteome</keyword>